<dbReference type="InterPro" id="IPR051622">
    <property type="entry name" value="R-tyr_protein_phosphatases"/>
</dbReference>
<dbReference type="InterPro" id="IPR049883">
    <property type="entry name" value="NOTCH1_EGF-like"/>
</dbReference>
<keyword evidence="3" id="KW-0812">Transmembrane</keyword>
<keyword evidence="8 10" id="KW-1015">Disulfide bond</keyword>
<dbReference type="PROSITE" id="PS00010">
    <property type="entry name" value="ASX_HYDROXYL"/>
    <property type="match status" value="2"/>
</dbReference>
<dbReference type="PANTHER" id="PTHR24051:SF5">
    <property type="entry name" value="SUSHI DOMAIN-CONTAINING PROTEIN 1"/>
    <property type="match status" value="1"/>
</dbReference>
<keyword evidence="9" id="KW-0325">Glycoprotein</keyword>
<dbReference type="InterPro" id="IPR001881">
    <property type="entry name" value="EGF-like_Ca-bd_dom"/>
</dbReference>
<dbReference type="InterPro" id="IPR000436">
    <property type="entry name" value="Sushi_SCR_CCP_dom"/>
</dbReference>
<dbReference type="InterPro" id="IPR018097">
    <property type="entry name" value="EGF_Ca-bd_CS"/>
</dbReference>
<feature type="domain" description="EGF-like" evidence="12">
    <location>
        <begin position="33"/>
        <end position="72"/>
    </location>
</feature>
<dbReference type="SUPFAM" id="SSF57535">
    <property type="entry name" value="Complement control module/SCR domain"/>
    <property type="match status" value="2"/>
</dbReference>
<dbReference type="InterPro" id="IPR000152">
    <property type="entry name" value="EGF-type_Asp/Asn_hydroxyl_site"/>
</dbReference>
<keyword evidence="4" id="KW-0732">Signal</keyword>
<dbReference type="SMART" id="SM00032">
    <property type="entry name" value="CCP"/>
    <property type="match status" value="2"/>
</dbReference>
<evidence type="ECO:0000313" key="15">
    <source>
        <dbReference type="Proteomes" id="UP000261500"/>
    </source>
</evidence>
<dbReference type="Pfam" id="PF00084">
    <property type="entry name" value="Sushi"/>
    <property type="match status" value="1"/>
</dbReference>
<feature type="domain" description="EGF-like" evidence="12">
    <location>
        <begin position="125"/>
        <end position="162"/>
    </location>
</feature>
<proteinExistence type="predicted"/>
<dbReference type="InterPro" id="IPR000742">
    <property type="entry name" value="EGF"/>
</dbReference>
<evidence type="ECO:0000256" key="10">
    <source>
        <dbReference type="PROSITE-ProRule" id="PRU00076"/>
    </source>
</evidence>
<keyword evidence="5" id="KW-0677">Repeat</keyword>
<dbReference type="FunFam" id="2.10.25.10:FF:000038">
    <property type="entry name" value="Fibrillin 2"/>
    <property type="match status" value="1"/>
</dbReference>
<dbReference type="GeneTree" id="ENSGT00390000013892"/>
<comment type="caution">
    <text evidence="10">Lacks conserved residue(s) required for the propagation of feature annotation.</text>
</comment>
<evidence type="ECO:0000256" key="3">
    <source>
        <dbReference type="ARBA" id="ARBA00022692"/>
    </source>
</evidence>
<evidence type="ECO:0000256" key="11">
    <source>
        <dbReference type="PROSITE-ProRule" id="PRU00302"/>
    </source>
</evidence>
<dbReference type="PROSITE" id="PS50026">
    <property type="entry name" value="EGF_3"/>
    <property type="match status" value="3"/>
</dbReference>
<keyword evidence="7" id="KW-0472">Membrane</keyword>
<feature type="domain" description="Sushi" evidence="13">
    <location>
        <begin position="177"/>
        <end position="236"/>
    </location>
</feature>
<evidence type="ECO:0000256" key="2">
    <source>
        <dbReference type="ARBA" id="ARBA00022536"/>
    </source>
</evidence>
<evidence type="ECO:0000313" key="14">
    <source>
        <dbReference type="Ensembl" id="ENSPLAP00000023237.1"/>
    </source>
</evidence>
<dbReference type="SMART" id="SM00181">
    <property type="entry name" value="EGF"/>
    <property type="match status" value="4"/>
</dbReference>
<dbReference type="PANTHER" id="PTHR24051">
    <property type="entry name" value="SUSHI DOMAIN-CONTAINING PROTEIN 1"/>
    <property type="match status" value="1"/>
</dbReference>
<organism evidence="14 15">
    <name type="scientific">Poecilia latipinna</name>
    <name type="common">sailfin molly</name>
    <dbReference type="NCBI Taxonomy" id="48699"/>
    <lineage>
        <taxon>Eukaryota</taxon>
        <taxon>Metazoa</taxon>
        <taxon>Chordata</taxon>
        <taxon>Craniata</taxon>
        <taxon>Vertebrata</taxon>
        <taxon>Euteleostomi</taxon>
        <taxon>Actinopterygii</taxon>
        <taxon>Neopterygii</taxon>
        <taxon>Teleostei</taxon>
        <taxon>Neoteleostei</taxon>
        <taxon>Acanthomorphata</taxon>
        <taxon>Ovalentaria</taxon>
        <taxon>Atherinomorphae</taxon>
        <taxon>Cyprinodontiformes</taxon>
        <taxon>Poeciliidae</taxon>
        <taxon>Poeciliinae</taxon>
        <taxon>Poecilia</taxon>
    </lineage>
</organism>
<dbReference type="PROSITE" id="PS01186">
    <property type="entry name" value="EGF_2"/>
    <property type="match status" value="1"/>
</dbReference>
<dbReference type="SMART" id="SM00179">
    <property type="entry name" value="EGF_CA"/>
    <property type="match status" value="2"/>
</dbReference>
<dbReference type="CDD" id="cd00033">
    <property type="entry name" value="CCP"/>
    <property type="match status" value="1"/>
</dbReference>
<evidence type="ECO:0000256" key="7">
    <source>
        <dbReference type="ARBA" id="ARBA00023136"/>
    </source>
</evidence>
<keyword evidence="15" id="KW-1185">Reference proteome</keyword>
<dbReference type="PROSITE" id="PS01187">
    <property type="entry name" value="EGF_CA"/>
    <property type="match status" value="2"/>
</dbReference>
<evidence type="ECO:0000256" key="9">
    <source>
        <dbReference type="ARBA" id="ARBA00023180"/>
    </source>
</evidence>
<dbReference type="Ensembl" id="ENSPLAT00000006428.1">
    <property type="protein sequence ID" value="ENSPLAP00000023237.1"/>
    <property type="gene ID" value="ENSPLAG00000008461.1"/>
</dbReference>
<keyword evidence="11" id="KW-0768">Sushi</keyword>
<keyword evidence="2 10" id="KW-0245">EGF-like domain</keyword>
<dbReference type="CDD" id="cd00054">
    <property type="entry name" value="EGF_CA"/>
    <property type="match status" value="2"/>
</dbReference>
<evidence type="ECO:0000256" key="5">
    <source>
        <dbReference type="ARBA" id="ARBA00022737"/>
    </source>
</evidence>
<dbReference type="GO" id="GO:0016020">
    <property type="term" value="C:membrane"/>
    <property type="evidence" value="ECO:0007669"/>
    <property type="project" value="UniProtKB-SubCell"/>
</dbReference>
<dbReference type="Pfam" id="PF07645">
    <property type="entry name" value="EGF_CA"/>
    <property type="match status" value="2"/>
</dbReference>
<dbReference type="Gene3D" id="2.10.70.10">
    <property type="entry name" value="Complement Module, domain 1"/>
    <property type="match status" value="2"/>
</dbReference>
<evidence type="ECO:0000259" key="12">
    <source>
        <dbReference type="PROSITE" id="PS50026"/>
    </source>
</evidence>
<feature type="domain" description="EGF-like" evidence="12">
    <location>
        <begin position="73"/>
        <end position="112"/>
    </location>
</feature>
<dbReference type="InterPro" id="IPR009030">
    <property type="entry name" value="Growth_fac_rcpt_cys_sf"/>
</dbReference>
<evidence type="ECO:0000259" key="13">
    <source>
        <dbReference type="PROSITE" id="PS50923"/>
    </source>
</evidence>
<feature type="disulfide bond" evidence="10">
    <location>
        <begin position="40"/>
        <end position="57"/>
    </location>
</feature>
<accession>A0A3B3VE31</accession>
<feature type="domain" description="Sushi" evidence="13">
    <location>
        <begin position="237"/>
        <end position="296"/>
    </location>
</feature>
<evidence type="ECO:0000256" key="1">
    <source>
        <dbReference type="ARBA" id="ARBA00004479"/>
    </source>
</evidence>
<protein>
    <submittedName>
        <fullName evidence="14">Sushi domain containing 1</fullName>
    </submittedName>
</protein>
<dbReference type="InterPro" id="IPR035976">
    <property type="entry name" value="Sushi/SCR/CCP_sf"/>
</dbReference>
<evidence type="ECO:0000256" key="4">
    <source>
        <dbReference type="ARBA" id="ARBA00022729"/>
    </source>
</evidence>
<dbReference type="GO" id="GO:0005509">
    <property type="term" value="F:calcium ion binding"/>
    <property type="evidence" value="ECO:0007669"/>
    <property type="project" value="InterPro"/>
</dbReference>
<evidence type="ECO:0000256" key="6">
    <source>
        <dbReference type="ARBA" id="ARBA00022989"/>
    </source>
</evidence>
<reference evidence="14" key="2">
    <citation type="submission" date="2025-09" db="UniProtKB">
        <authorList>
            <consortium name="Ensembl"/>
        </authorList>
    </citation>
    <scope>IDENTIFICATION</scope>
</reference>
<dbReference type="Pfam" id="PF23144">
    <property type="entry name" value="Fn3_PTPRU"/>
    <property type="match status" value="1"/>
</dbReference>
<dbReference type="AlphaFoldDB" id="A0A3B3VE31"/>
<dbReference type="InterPro" id="IPR057598">
    <property type="entry name" value="Fn3_PTPRU"/>
</dbReference>
<comment type="subcellular location">
    <subcellularLocation>
        <location evidence="1">Membrane</location>
        <topology evidence="1">Single-pass type I membrane protein</topology>
    </subcellularLocation>
</comment>
<evidence type="ECO:0000256" key="8">
    <source>
        <dbReference type="ARBA" id="ARBA00023157"/>
    </source>
</evidence>
<dbReference type="Gene3D" id="2.10.25.10">
    <property type="entry name" value="Laminin"/>
    <property type="match status" value="3"/>
</dbReference>
<reference evidence="14" key="1">
    <citation type="submission" date="2025-08" db="UniProtKB">
        <authorList>
            <consortium name="Ensembl"/>
        </authorList>
    </citation>
    <scope>IDENTIFICATION</scope>
</reference>
<sequence>PFRGRWDYFTALYDSKTPVRTLLGEDRTWTQAVLDVCATCHPNATCEDKPDGSGKVCNCNYGFVGNGRTHCQDKDECQIGASKICGQHTTCHNTYGSYYCTCLSGYRPSNNMAVFIPNDGTHCRDIDECRITGQCGEGGQCRNLEGSFDCSCQIGYKVHNGAEPFRPQRGGAACKEILCGNPPLIEFTEQVWSSSSSPGSTVLYLCTEGFHSNGGHNVSVCGKNGQWTSPTLSCQEVNCGPPKCLPNTNLLWDGSSTPGSVARCECVDGFYQESGNDLSTCSLSGVWGEVSVKCKGRATSLMPGCCPLFDLLARFSSTLIPSVCHIRKNKMHRCLSLFKGAALRKINCFELCIMLCYSLVKNIPVVFLRFFYACLRNLPHSPPVNQLTLYNGNCLKWKVVYLGSRDYQRSFLDKGRRQLSSKGDRLIICLRLLPLTNYSISITAVAARFTATITANTSLTVPPAPVVHYTELETPVPTLRLKRSPNTLDPISFYQIFVLPVEELVVFDCSSPASLDPSSRAESPAEYLTAQLGVQSLGAEVNFTVGDGVLYGGFYNAPLQSGNTYFIVLRVVSRWKTVS</sequence>
<dbReference type="PROSITE" id="PS50923">
    <property type="entry name" value="SUSHI"/>
    <property type="match status" value="2"/>
</dbReference>
<keyword evidence="6" id="KW-1133">Transmembrane helix</keyword>
<name>A0A3B3VE31_9TELE</name>
<dbReference type="Proteomes" id="UP000261500">
    <property type="component" value="Unplaced"/>
</dbReference>
<dbReference type="SUPFAM" id="SSF57184">
    <property type="entry name" value="Growth factor receptor domain"/>
    <property type="match status" value="1"/>
</dbReference>
<dbReference type="GO" id="GO:0030855">
    <property type="term" value="P:epithelial cell differentiation"/>
    <property type="evidence" value="ECO:0007669"/>
    <property type="project" value="UniProtKB-ARBA"/>
</dbReference>